<gene>
    <name evidence="1" type="ORF">JCM19231_2994</name>
</gene>
<comment type="caution">
    <text evidence="1">The sequence shown here is derived from an EMBL/GenBank/DDBJ whole genome shotgun (WGS) entry which is preliminary data.</text>
</comment>
<evidence type="ECO:0000313" key="2">
    <source>
        <dbReference type="Proteomes" id="UP000031671"/>
    </source>
</evidence>
<protein>
    <submittedName>
        <fullName evidence="1">Uncharacterized protein</fullName>
    </submittedName>
</protein>
<keyword evidence="2" id="KW-1185">Reference proteome</keyword>
<sequence>MERLEQDKVATLSARSVSLTIGVEFTEMRDACESTYL</sequence>
<organism evidence="1 2">
    <name type="scientific">Vibrio ishigakensis</name>
    <dbReference type="NCBI Taxonomy" id="1481914"/>
    <lineage>
        <taxon>Bacteria</taxon>
        <taxon>Pseudomonadati</taxon>
        <taxon>Pseudomonadota</taxon>
        <taxon>Gammaproteobacteria</taxon>
        <taxon>Vibrionales</taxon>
        <taxon>Vibrionaceae</taxon>
        <taxon>Vibrio</taxon>
    </lineage>
</organism>
<accession>A0A0B8NTM0</accession>
<dbReference type="Proteomes" id="UP000031671">
    <property type="component" value="Unassembled WGS sequence"/>
</dbReference>
<dbReference type="EMBL" id="BBRZ01000016">
    <property type="protein sequence ID" value="GAM55642.1"/>
    <property type="molecule type" value="Genomic_DNA"/>
</dbReference>
<reference evidence="1 2" key="2">
    <citation type="submission" date="2015-01" db="EMBL/GenBank/DDBJ databases">
        <authorList>
            <consortium name="NBRP consortium"/>
            <person name="Sawabe T."/>
            <person name="Meirelles P."/>
            <person name="Feng G."/>
            <person name="Sayaka M."/>
            <person name="Hattori M."/>
            <person name="Ohkuma M."/>
        </authorList>
    </citation>
    <scope>NUCLEOTIDE SEQUENCE [LARGE SCALE GENOMIC DNA]</scope>
    <source>
        <strain evidence="2">JCM 19231</strain>
    </source>
</reference>
<evidence type="ECO:0000313" key="1">
    <source>
        <dbReference type="EMBL" id="GAM55642.1"/>
    </source>
</evidence>
<reference evidence="1 2" key="1">
    <citation type="submission" date="2015-01" db="EMBL/GenBank/DDBJ databases">
        <title>Vibrio sp. C1 JCM 19231 whole genome shotgun sequence.</title>
        <authorList>
            <person name="Sawabe T."/>
            <person name="Meirelles P."/>
            <person name="Feng G."/>
            <person name="Sayaka M."/>
            <person name="Hattori M."/>
            <person name="Ohkuma M."/>
        </authorList>
    </citation>
    <scope>NUCLEOTIDE SEQUENCE [LARGE SCALE GENOMIC DNA]</scope>
    <source>
        <strain evidence="2">JCM 19231</strain>
    </source>
</reference>
<proteinExistence type="predicted"/>
<name>A0A0B8NTM0_9VIBR</name>
<dbReference type="AlphaFoldDB" id="A0A0B8NTM0"/>